<dbReference type="EMBL" id="FRFD01000004">
    <property type="protein sequence ID" value="SHO47042.1"/>
    <property type="molecule type" value="Genomic_DNA"/>
</dbReference>
<proteinExistence type="predicted"/>
<dbReference type="AlphaFoldDB" id="A0A1M7Y479"/>
<dbReference type="RefSeq" id="WP_073588106.1">
    <property type="nucleotide sequence ID" value="NZ_FRFD01000004.1"/>
</dbReference>
<reference evidence="1 2" key="1">
    <citation type="submission" date="2016-12" db="EMBL/GenBank/DDBJ databases">
        <authorList>
            <person name="Song W.-J."/>
            <person name="Kurnit D.M."/>
        </authorList>
    </citation>
    <scope>NUCLEOTIDE SEQUENCE [LARGE SCALE GENOMIC DNA]</scope>
    <source>
        <strain evidence="1 2">DSM 12503</strain>
    </source>
</reference>
<protein>
    <submittedName>
        <fullName evidence="1">Uncharacterized protein</fullName>
    </submittedName>
</protein>
<dbReference type="Proteomes" id="UP000184612">
    <property type="component" value="Unassembled WGS sequence"/>
</dbReference>
<sequence length="294" mass="34661">MTSNLACISIAMAFENSCRTVLLENHYQKNSLENMLIHRQEKRQARNAVNISRYKGLEHIINQVSKDWTKDRIHYNEIQERTVYEEICTLNDPHSSYRTSFYMEDEKLMKEASFEILINSLYYVPIGNHFNQFIFDYTLNDNIIKILQASENFASYTFIDTSNENHLSSKIILEEADLIVVTLAQDQKVIKEFFRNYSSLLSKCIILLSEYRNDTLKVQAISEKYSFHMSKIVQIPYNMEYSQAIEQGAIVEFMTRNYGCEREDSNYPFITGVRHAAAAIQREENRDRKEKWNE</sequence>
<keyword evidence="2" id="KW-1185">Reference proteome</keyword>
<organism evidence="1 2">
    <name type="scientific">Anaerocolumna xylanovorans DSM 12503</name>
    <dbReference type="NCBI Taxonomy" id="1121345"/>
    <lineage>
        <taxon>Bacteria</taxon>
        <taxon>Bacillati</taxon>
        <taxon>Bacillota</taxon>
        <taxon>Clostridia</taxon>
        <taxon>Lachnospirales</taxon>
        <taxon>Lachnospiraceae</taxon>
        <taxon>Anaerocolumna</taxon>
    </lineage>
</organism>
<evidence type="ECO:0000313" key="2">
    <source>
        <dbReference type="Proteomes" id="UP000184612"/>
    </source>
</evidence>
<dbReference type="STRING" id="1121345.SAMN02745217_01375"/>
<evidence type="ECO:0000313" key="1">
    <source>
        <dbReference type="EMBL" id="SHO47042.1"/>
    </source>
</evidence>
<gene>
    <name evidence="1" type="ORF">SAMN02745217_01375</name>
</gene>
<accession>A0A1M7Y479</accession>
<name>A0A1M7Y479_9FIRM</name>